<feature type="non-terminal residue" evidence="3">
    <location>
        <position position="118"/>
    </location>
</feature>
<keyword evidence="1" id="KW-0812">Transmembrane</keyword>
<protein>
    <submittedName>
        <fullName evidence="3">Efflux RND transporter permease subunit</fullName>
    </submittedName>
</protein>
<accession>A0AAW8APB8</accession>
<dbReference type="PANTHER" id="PTHR32063">
    <property type="match status" value="1"/>
</dbReference>
<gene>
    <name evidence="3" type="ORF">Q6294_28930</name>
</gene>
<evidence type="ECO:0000313" key="3">
    <source>
        <dbReference type="EMBL" id="MDP0970977.1"/>
    </source>
</evidence>
<dbReference type="Pfam" id="PF00873">
    <property type="entry name" value="ACR_tran"/>
    <property type="match status" value="1"/>
</dbReference>
<dbReference type="AlphaFoldDB" id="A0AAW8APB8"/>
<dbReference type="InterPro" id="IPR001036">
    <property type="entry name" value="Acrflvin-R"/>
</dbReference>
<name>A0AAW8APB8_KLEPN</name>
<organism evidence="3 4">
    <name type="scientific">Klebsiella pneumoniae</name>
    <dbReference type="NCBI Taxonomy" id="573"/>
    <lineage>
        <taxon>Bacteria</taxon>
        <taxon>Pseudomonadati</taxon>
        <taxon>Pseudomonadota</taxon>
        <taxon>Gammaproteobacteria</taxon>
        <taxon>Enterobacterales</taxon>
        <taxon>Enterobacteriaceae</taxon>
        <taxon>Klebsiella/Raoultella group</taxon>
        <taxon>Klebsiella</taxon>
        <taxon>Klebsiella pneumoniae complex</taxon>
    </lineage>
</organism>
<dbReference type="Gene3D" id="3.30.2090.10">
    <property type="entry name" value="Multidrug efflux transporter AcrB TolC docking domain, DN and DC subdomains"/>
    <property type="match status" value="1"/>
</dbReference>
<dbReference type="PANTHER" id="PTHR32063:SF0">
    <property type="entry name" value="SWARMING MOTILITY PROTEIN SWRC"/>
    <property type="match status" value="1"/>
</dbReference>
<sequence>QSIRLLGRLESPAEFEQMIIKRTAVNGVGTVVRLGQVAEVKDGFAEMTGYSLRNGRPNVGISVTRSRDASTVSVAQSARKLVAEIEKELPKGTTLEITQDGGKDAENSLHNVTDALVF</sequence>
<feature type="non-terminal residue" evidence="3">
    <location>
        <position position="1"/>
    </location>
</feature>
<reference evidence="3" key="1">
    <citation type="submission" date="2023-07" db="EMBL/GenBank/DDBJ databases">
        <authorList>
            <person name="Peng Z."/>
        </authorList>
    </citation>
    <scope>NUCLEOTIDE SEQUENCE</scope>
    <source>
        <strain evidence="3">KP219</strain>
    </source>
</reference>
<evidence type="ECO:0000256" key="2">
    <source>
        <dbReference type="ARBA" id="ARBA00022989"/>
    </source>
</evidence>
<evidence type="ECO:0000313" key="4">
    <source>
        <dbReference type="Proteomes" id="UP001244490"/>
    </source>
</evidence>
<dbReference type="InterPro" id="IPR027463">
    <property type="entry name" value="AcrB_DN_DC_subdom"/>
</dbReference>
<dbReference type="RefSeq" id="WP_305202208.1">
    <property type="nucleotide sequence ID" value="NZ_JAUUIA010000149.1"/>
</dbReference>
<keyword evidence="2" id="KW-1133">Transmembrane helix</keyword>
<dbReference type="Proteomes" id="UP001244490">
    <property type="component" value="Unassembled WGS sequence"/>
</dbReference>
<keyword evidence="2" id="KW-0472">Membrane</keyword>
<evidence type="ECO:0000256" key="1">
    <source>
        <dbReference type="ARBA" id="ARBA00022692"/>
    </source>
</evidence>
<dbReference type="GO" id="GO:0005886">
    <property type="term" value="C:plasma membrane"/>
    <property type="evidence" value="ECO:0007669"/>
    <property type="project" value="TreeGrafter"/>
</dbReference>
<proteinExistence type="predicted"/>
<comment type="caution">
    <text evidence="3">The sequence shown here is derived from an EMBL/GenBank/DDBJ whole genome shotgun (WGS) entry which is preliminary data.</text>
</comment>
<dbReference type="GO" id="GO:0042910">
    <property type="term" value="F:xenobiotic transmembrane transporter activity"/>
    <property type="evidence" value="ECO:0007669"/>
    <property type="project" value="TreeGrafter"/>
</dbReference>
<dbReference type="SUPFAM" id="SSF82693">
    <property type="entry name" value="Multidrug efflux transporter AcrB pore domain, PN1, PN2, PC1 and PC2 subdomains"/>
    <property type="match status" value="1"/>
</dbReference>
<dbReference type="Gene3D" id="3.30.70.1320">
    <property type="entry name" value="Multidrug efflux transporter AcrB pore domain like"/>
    <property type="match status" value="1"/>
</dbReference>
<dbReference type="EMBL" id="JAUUIA010000149">
    <property type="protein sequence ID" value="MDP0970977.1"/>
    <property type="molecule type" value="Genomic_DNA"/>
</dbReference>
<dbReference type="Gene3D" id="1.20.1640.10">
    <property type="entry name" value="Multidrug efflux transporter AcrB transmembrane domain"/>
    <property type="match status" value="1"/>
</dbReference>